<dbReference type="Pfam" id="PF18911">
    <property type="entry name" value="PKD_4"/>
    <property type="match status" value="2"/>
</dbReference>
<dbReference type="InterPro" id="IPR000601">
    <property type="entry name" value="PKD_dom"/>
</dbReference>
<keyword evidence="2" id="KW-1133">Transmembrane helix</keyword>
<proteinExistence type="predicted"/>
<keyword evidence="2" id="KW-0812">Transmembrane</keyword>
<evidence type="ECO:0000259" key="3">
    <source>
        <dbReference type="PROSITE" id="PS50093"/>
    </source>
</evidence>
<reference evidence="4 5" key="1">
    <citation type="submission" date="2019-06" db="EMBL/GenBank/DDBJ databases">
        <title>Sequencing the genomes of 1000 actinobacteria strains.</title>
        <authorList>
            <person name="Klenk H.-P."/>
        </authorList>
    </citation>
    <scope>NUCLEOTIDE SEQUENCE [LARGE SCALE GENOMIC DNA]</scope>
    <source>
        <strain evidence="4 5">DSM 21776</strain>
    </source>
</reference>
<dbReference type="Gene3D" id="2.60.40.10">
    <property type="entry name" value="Immunoglobulins"/>
    <property type="match status" value="2"/>
</dbReference>
<protein>
    <submittedName>
        <fullName evidence="4">Putative membrane protein</fullName>
    </submittedName>
</protein>
<accession>A0A543PQE4</accession>
<sequence>MFAVDYWRDRHFRSAFVSIMAGLSIVISSGFYIAASATRAAATDYRFRLIPTGDDPMLGQANARWEKDLIGPGTPSEQKWKDDQGATHDRTMGACGCLLAAMSNVLRYALGAGTPFSARPFFLTDDNVLFSPAYVDQFLKRAQRPGGPDWGYKKQDGGCGTQPVPWALKYIAFPSSISDGYTTVDGPTGVVFNVHKTPSLGADTRLLEIIRREIDQNRLVIVATRKSALSAHAYVVAGYEEDGELLTVNMGTGGWPAVENDYQRFINQVQDVWTYRNVSSGPASSFSDRFFGLLDDPGRLAIVGVGPTGLRTGVDPATGRSYDEDPESIYWDVPPDTGVVEAEPPSPDAVGTFYPLGADGTYRFAVTNEGAIRTAFKAIRTDGTGTAQVVDGGEYSLASGETAKYEMAVQGGLVRTSQVAEFSPQPQFEVPMGLDDRTDASFDAAKSFDVDGTVMSHHWDFGDGTSADGPRVTHRYRARGQYGVTLSVVDNEGVERSITHSVQVRPWDTAAPTSHATLSPDPADGWATRPIAVHLSASDEPDGAASGVKSLTWSSAGAVTNDETTVPGSSTDLTVTAEGTTRVTFHATDSEGNDGPDQDVAARIDLSPPDLAVTAPPDGGTQPALPFIGGRGHDGVSGVGSVDIRLQRAADGRYWSGSDWLPDPTWLPAEGRADWWIGDKLPRGDSLRNGQYQVMARARDLAGNSGPPVASSFTILSHPAMTRTIHQLAGGSAPLAETTDEMPQGAFSPDSVVGSGKFLVTLERPIKWGAALGQLGLPAGQKGARAYAVNGSGVIVGLSYSTGTPGETATTWRDGVPTPLPPLNLTGDRWSAALDVNASGTAVGWSSNGFGIAQRTAAQWVNNQVSPIPDLGGPSSVARAVNTNGTIVGDATRPGDFASGPFQAFTWTPGAAATQLPGLGGDQSHAFDVNDSGVVVGAANLVPGGPLHAVRWAAGVVQDLGPGVAESVNNDGHIAGYRNTGSTWTPALWQNGTETDVTDLIGAGTTWNLDRNPYAPFVTMLSGDDQPYARITILDDDTLIGAGTVQGATRGFEIPPLGSSGGTGSDATPPSSSAEIRPVANAAGWNRQSVSLHLVATDEIGGSGLKGILTSGVPSGMLPGREGIIDVATEGDTTIPFAAEDNAGNLEDPGHSITVRIDTQAPTLAAQGEFAGKWQRGPVAVPLIAHDTLSGIDHLGVAMTGADSRPRATYLTSTQTIVVDKEGTTTLSYSATDRAGNTSDDEVIVRVDNTAPTVDLPPEQGSLGERLQFTASDKGSGLKSLTATLTDPNGKVDAQPFGSPLGVIGVYHLNITATDLADNTTNREESISVGGTYPVVLPVAGDSMPIADAGGPYYEAAVGESIVLDGSGSRDPDGDPLTYAWSFGDGGTGTEAQPSHRYLGPGTYVVNLVVNDGYEDSQSVYGARGSFAVVQVAPNRPPDCSAAAVKPSTLWPPDHRLVPLRLDGLSDPDGNPLTMSVTTVTQDEPADALGDGHTRPDAVIRSHGSVWVRAERDGSQDGRVYTITWQISDGRSSCSVSASIGVPKAAGRLAIDSGQRFSATGS</sequence>
<dbReference type="InterPro" id="IPR013783">
    <property type="entry name" value="Ig-like_fold"/>
</dbReference>
<dbReference type="EMBL" id="VFQF01000002">
    <property type="protein sequence ID" value="TQN46303.1"/>
    <property type="molecule type" value="Genomic_DNA"/>
</dbReference>
<feature type="domain" description="PKD" evidence="3">
    <location>
        <begin position="452"/>
        <end position="504"/>
    </location>
</feature>
<dbReference type="PROSITE" id="PS50093">
    <property type="entry name" value="PKD"/>
    <property type="match status" value="2"/>
</dbReference>
<evidence type="ECO:0000313" key="5">
    <source>
        <dbReference type="Proteomes" id="UP000320085"/>
    </source>
</evidence>
<dbReference type="GO" id="GO:0005975">
    <property type="term" value="P:carbohydrate metabolic process"/>
    <property type="evidence" value="ECO:0007669"/>
    <property type="project" value="UniProtKB-ARBA"/>
</dbReference>
<evidence type="ECO:0000313" key="4">
    <source>
        <dbReference type="EMBL" id="TQN46303.1"/>
    </source>
</evidence>
<feature type="compositionally biased region" description="Polar residues" evidence="1">
    <location>
        <begin position="1065"/>
        <end position="1074"/>
    </location>
</feature>
<keyword evidence="2" id="KW-0472">Membrane</keyword>
<dbReference type="Proteomes" id="UP000320085">
    <property type="component" value="Unassembled WGS sequence"/>
</dbReference>
<dbReference type="InterPro" id="IPR044934">
    <property type="entry name" value="Streptopain_sf"/>
</dbReference>
<feature type="region of interest" description="Disordered" evidence="1">
    <location>
        <begin position="1051"/>
        <end position="1074"/>
    </location>
</feature>
<comment type="caution">
    <text evidence="4">The sequence shown here is derived from an EMBL/GenBank/DDBJ whole genome shotgun (WGS) entry which is preliminary data.</text>
</comment>
<evidence type="ECO:0000256" key="2">
    <source>
        <dbReference type="SAM" id="Phobius"/>
    </source>
</evidence>
<name>A0A543PQE4_9MICO</name>
<feature type="transmembrane region" description="Helical" evidence="2">
    <location>
        <begin position="12"/>
        <end position="35"/>
    </location>
</feature>
<dbReference type="SUPFAM" id="SSF49299">
    <property type="entry name" value="PKD domain"/>
    <property type="match status" value="2"/>
</dbReference>
<dbReference type="InterPro" id="IPR035986">
    <property type="entry name" value="PKD_dom_sf"/>
</dbReference>
<dbReference type="SMART" id="SM00089">
    <property type="entry name" value="PKD"/>
    <property type="match status" value="2"/>
</dbReference>
<dbReference type="CDD" id="cd00146">
    <property type="entry name" value="PKD"/>
    <property type="match status" value="2"/>
</dbReference>
<dbReference type="Gene3D" id="3.90.70.50">
    <property type="entry name" value="Peptidase C10, streptopain"/>
    <property type="match status" value="1"/>
</dbReference>
<organism evidence="4 5">
    <name type="scientific">Humibacillus xanthopallidus</name>
    <dbReference type="NCBI Taxonomy" id="412689"/>
    <lineage>
        <taxon>Bacteria</taxon>
        <taxon>Bacillati</taxon>
        <taxon>Actinomycetota</taxon>
        <taxon>Actinomycetes</taxon>
        <taxon>Micrococcales</taxon>
        <taxon>Intrasporangiaceae</taxon>
        <taxon>Humibacillus</taxon>
    </lineage>
</organism>
<evidence type="ECO:0000256" key="1">
    <source>
        <dbReference type="SAM" id="MobiDB-lite"/>
    </source>
</evidence>
<gene>
    <name evidence="4" type="ORF">FHX52_3017</name>
</gene>
<dbReference type="InterPro" id="IPR022409">
    <property type="entry name" value="PKD/Chitinase_dom"/>
</dbReference>
<feature type="domain" description="PKD" evidence="3">
    <location>
        <begin position="1374"/>
        <end position="1412"/>
    </location>
</feature>